<keyword evidence="2" id="KW-1185">Reference proteome</keyword>
<dbReference type="Proteomes" id="UP000054047">
    <property type="component" value="Unassembled WGS sequence"/>
</dbReference>
<proteinExistence type="predicted"/>
<name>A0A0C2D8Z4_9BILA</name>
<reference evidence="1 2" key="1">
    <citation type="submission" date="2013-12" db="EMBL/GenBank/DDBJ databases">
        <title>Draft genome of the parsitic nematode Ancylostoma duodenale.</title>
        <authorList>
            <person name="Mitreva M."/>
        </authorList>
    </citation>
    <scope>NUCLEOTIDE SEQUENCE [LARGE SCALE GENOMIC DNA]</scope>
    <source>
        <strain evidence="1 2">Zhejiang</strain>
    </source>
</reference>
<dbReference type="EMBL" id="KN732867">
    <property type="protein sequence ID" value="KIH58647.1"/>
    <property type="molecule type" value="Genomic_DNA"/>
</dbReference>
<sequence>MLNKPVALFVDVVDNGIIREADKRRKEILADDGFGAPLSRATKIVKTGIHPHLLSRERLVPAVSCSNRSMFMTKFVVTRTPTLPTHLMSQWLVPSRFAQSDDVVPDIPGLHYQILDGSLR</sequence>
<dbReference type="OrthoDB" id="5895902at2759"/>
<evidence type="ECO:0000313" key="1">
    <source>
        <dbReference type="EMBL" id="KIH58647.1"/>
    </source>
</evidence>
<accession>A0A0C2D8Z4</accession>
<dbReference type="AlphaFoldDB" id="A0A0C2D8Z4"/>
<protein>
    <submittedName>
        <fullName evidence="1">Uncharacterized protein</fullName>
    </submittedName>
</protein>
<organism evidence="1 2">
    <name type="scientific">Ancylostoma duodenale</name>
    <dbReference type="NCBI Taxonomy" id="51022"/>
    <lineage>
        <taxon>Eukaryota</taxon>
        <taxon>Metazoa</taxon>
        <taxon>Ecdysozoa</taxon>
        <taxon>Nematoda</taxon>
        <taxon>Chromadorea</taxon>
        <taxon>Rhabditida</taxon>
        <taxon>Rhabditina</taxon>
        <taxon>Rhabditomorpha</taxon>
        <taxon>Strongyloidea</taxon>
        <taxon>Ancylostomatidae</taxon>
        <taxon>Ancylostomatinae</taxon>
        <taxon>Ancylostoma</taxon>
    </lineage>
</organism>
<evidence type="ECO:0000313" key="2">
    <source>
        <dbReference type="Proteomes" id="UP000054047"/>
    </source>
</evidence>
<gene>
    <name evidence="1" type="ORF">ANCDUO_11144</name>
</gene>